<evidence type="ECO:0000259" key="5">
    <source>
        <dbReference type="Pfam" id="PF14833"/>
    </source>
</evidence>
<dbReference type="InterPro" id="IPR006115">
    <property type="entry name" value="6PGDH_NADP-bd"/>
</dbReference>
<dbReference type="InterPro" id="IPR036291">
    <property type="entry name" value="NAD(P)-bd_dom_sf"/>
</dbReference>
<dbReference type="Gene3D" id="1.10.1040.10">
    <property type="entry name" value="N-(1-d-carboxylethyl)-l-norvaline Dehydrogenase, domain 2"/>
    <property type="match status" value="1"/>
</dbReference>
<evidence type="ECO:0000256" key="2">
    <source>
        <dbReference type="ARBA" id="ARBA00023027"/>
    </source>
</evidence>
<dbReference type="PROSITE" id="PS00895">
    <property type="entry name" value="3_HYDROXYISOBUT_DH"/>
    <property type="match status" value="1"/>
</dbReference>
<evidence type="ECO:0000256" key="3">
    <source>
        <dbReference type="PIRSR" id="PIRSR000103-1"/>
    </source>
</evidence>
<evidence type="ECO:0000256" key="1">
    <source>
        <dbReference type="ARBA" id="ARBA00023002"/>
    </source>
</evidence>
<evidence type="ECO:0000259" key="4">
    <source>
        <dbReference type="Pfam" id="PF03446"/>
    </source>
</evidence>
<dbReference type="GO" id="GO:0016616">
    <property type="term" value="F:oxidoreductase activity, acting on the CH-OH group of donors, NAD or NADP as acceptor"/>
    <property type="evidence" value="ECO:0007669"/>
    <property type="project" value="UniProtKB-ARBA"/>
</dbReference>
<dbReference type="InterPro" id="IPR002204">
    <property type="entry name" value="3-OH-isobutyrate_DH-rel_CS"/>
</dbReference>
<reference evidence="6" key="1">
    <citation type="submission" date="2024-02" db="EMBL/GenBank/DDBJ databases">
        <authorList>
            <consortium name="Clinical and Environmental Microbiology Branch: Whole genome sequencing antimicrobial resistance pathogens in the healthcare setting"/>
        </authorList>
    </citation>
    <scope>NUCLEOTIDE SEQUENCE</scope>
    <source>
        <strain evidence="6">2021DK-00143</strain>
    </source>
</reference>
<evidence type="ECO:0000313" key="6">
    <source>
        <dbReference type="EMBL" id="EML1473819.1"/>
    </source>
</evidence>
<accession>A0AAI9GP95</accession>
<dbReference type="SUPFAM" id="SSF51735">
    <property type="entry name" value="NAD(P)-binding Rossmann-fold domains"/>
    <property type="match status" value="1"/>
</dbReference>
<protein>
    <submittedName>
        <fullName evidence="6">NAD(P)-dependent oxidoreductase</fullName>
    </submittedName>
</protein>
<comment type="caution">
    <text evidence="6">The sequence shown here is derived from an EMBL/GenBank/DDBJ whole genome shotgun (WGS) entry which is preliminary data.</text>
</comment>
<dbReference type="SUPFAM" id="SSF48179">
    <property type="entry name" value="6-phosphogluconate dehydrogenase C-terminal domain-like"/>
    <property type="match status" value="1"/>
</dbReference>
<dbReference type="Pfam" id="PF14833">
    <property type="entry name" value="NAD_binding_11"/>
    <property type="match status" value="1"/>
</dbReference>
<feature type="domain" description="6-phosphogluconate dehydrogenase NADP-binding" evidence="4">
    <location>
        <begin position="2"/>
        <end position="155"/>
    </location>
</feature>
<dbReference type="InterPro" id="IPR015815">
    <property type="entry name" value="HIBADH-related"/>
</dbReference>
<organism evidence="6">
    <name type="scientific">Pluralibacter gergoviae</name>
    <name type="common">Enterobacter gergoviae</name>
    <dbReference type="NCBI Taxonomy" id="61647"/>
    <lineage>
        <taxon>Bacteria</taxon>
        <taxon>Pseudomonadati</taxon>
        <taxon>Pseudomonadota</taxon>
        <taxon>Gammaproteobacteria</taxon>
        <taxon>Enterobacterales</taxon>
        <taxon>Enterobacteriaceae</taxon>
        <taxon>Pluralibacter</taxon>
    </lineage>
</organism>
<dbReference type="AlphaFoldDB" id="A0AAI9GP95"/>
<keyword evidence="1" id="KW-0560">Oxidoreductase</keyword>
<sequence>MKISFLGLGTMGWPMAANLLAAGYDLRAWNRSPEPGQRLAARGAQVASSPREAVRDADVVILILADDAATRSTLQAADEALRPDAIVVNMATVSAELSAGLAADFAGRGIRYVAAPVLGRVDVAEAGELNILAAGEAAAIDAVQPLFDVMGRKTWRYGERPEQASVVKLAVNFMIASAIGAMGEAAALVRGHGVDAADFLGLVTSTGFASPVYQGYGSAIADERFTPAGFRLALGLKDVNLAIAAAEQARVPLTLASTVRDAIIEGLAHGDGDLDFAALARTSARRAGQA</sequence>
<proteinExistence type="predicted"/>
<dbReference type="InterPro" id="IPR013328">
    <property type="entry name" value="6PGD_dom2"/>
</dbReference>
<feature type="domain" description="3-hydroxyisobutyrate dehydrogenase-like NAD-binding" evidence="5">
    <location>
        <begin position="164"/>
        <end position="281"/>
    </location>
</feature>
<name>A0AAI9GP95_PLUGE</name>
<dbReference type="GO" id="GO:0051287">
    <property type="term" value="F:NAD binding"/>
    <property type="evidence" value="ECO:0007669"/>
    <property type="project" value="InterPro"/>
</dbReference>
<keyword evidence="2" id="KW-0520">NAD</keyword>
<feature type="active site" evidence="3">
    <location>
        <position position="168"/>
    </location>
</feature>
<dbReference type="PANTHER" id="PTHR43580">
    <property type="entry name" value="OXIDOREDUCTASE GLYR1-RELATED"/>
    <property type="match status" value="1"/>
</dbReference>
<dbReference type="Gene3D" id="3.40.50.720">
    <property type="entry name" value="NAD(P)-binding Rossmann-like Domain"/>
    <property type="match status" value="1"/>
</dbReference>
<dbReference type="PANTHER" id="PTHR43580:SF2">
    <property type="entry name" value="CYTOKINE-LIKE NUCLEAR FACTOR N-PAC"/>
    <property type="match status" value="1"/>
</dbReference>
<dbReference type="GO" id="GO:0050661">
    <property type="term" value="F:NADP binding"/>
    <property type="evidence" value="ECO:0007669"/>
    <property type="project" value="InterPro"/>
</dbReference>
<dbReference type="Pfam" id="PF03446">
    <property type="entry name" value="NAD_binding_2"/>
    <property type="match status" value="1"/>
</dbReference>
<dbReference type="InterPro" id="IPR051265">
    <property type="entry name" value="HIBADH-related_NP60_sf"/>
</dbReference>
<dbReference type="InterPro" id="IPR029154">
    <property type="entry name" value="HIBADH-like_NADP-bd"/>
</dbReference>
<dbReference type="PIRSF" id="PIRSF000103">
    <property type="entry name" value="HIBADH"/>
    <property type="match status" value="1"/>
</dbReference>
<dbReference type="GO" id="GO:0016054">
    <property type="term" value="P:organic acid catabolic process"/>
    <property type="evidence" value="ECO:0007669"/>
    <property type="project" value="UniProtKB-ARBA"/>
</dbReference>
<gene>
    <name evidence="6" type="ORF">QEG54_004631</name>
</gene>
<dbReference type="RefSeq" id="WP_048288044.1">
    <property type="nucleotide sequence ID" value="NZ_LDZN01000009.1"/>
</dbReference>
<dbReference type="InterPro" id="IPR008927">
    <property type="entry name" value="6-PGluconate_DH-like_C_sf"/>
</dbReference>
<dbReference type="EMBL" id="ABLOKC030000035">
    <property type="protein sequence ID" value="EML1473819.1"/>
    <property type="molecule type" value="Genomic_DNA"/>
</dbReference>